<dbReference type="EMBL" id="CAJRAU010000008">
    <property type="protein sequence ID" value="CAG5073189.1"/>
    <property type="molecule type" value="Genomic_DNA"/>
</dbReference>
<evidence type="ECO:0000313" key="2">
    <source>
        <dbReference type="EMBL" id="CAG5073189.1"/>
    </source>
</evidence>
<organism evidence="2 3">
    <name type="scientific">Dyadobacter linearis</name>
    <dbReference type="NCBI Taxonomy" id="2823330"/>
    <lineage>
        <taxon>Bacteria</taxon>
        <taxon>Pseudomonadati</taxon>
        <taxon>Bacteroidota</taxon>
        <taxon>Cytophagia</taxon>
        <taxon>Cytophagales</taxon>
        <taxon>Spirosomataceae</taxon>
        <taxon>Dyadobacter</taxon>
    </lineage>
</organism>
<keyword evidence="3" id="KW-1185">Reference proteome</keyword>
<dbReference type="InterPro" id="IPR011335">
    <property type="entry name" value="Restrct_endonuc-II-like"/>
</dbReference>
<proteinExistence type="predicted"/>
<name>A0ABM8UWJ9_9BACT</name>
<dbReference type="InterPro" id="IPR047216">
    <property type="entry name" value="Endonuclease_DUF559_bact"/>
</dbReference>
<dbReference type="SUPFAM" id="SSF52980">
    <property type="entry name" value="Restriction endonuclease-like"/>
    <property type="match status" value="1"/>
</dbReference>
<dbReference type="Gene3D" id="3.40.960.10">
    <property type="entry name" value="VSR Endonuclease"/>
    <property type="match status" value="1"/>
</dbReference>
<dbReference type="CDD" id="cd01038">
    <property type="entry name" value="Endonuclease_DUF559"/>
    <property type="match status" value="1"/>
</dbReference>
<reference evidence="2 3" key="1">
    <citation type="submission" date="2021-04" db="EMBL/GenBank/DDBJ databases">
        <authorList>
            <person name="Rodrigo-Torres L."/>
            <person name="Arahal R. D."/>
            <person name="Lucena T."/>
        </authorList>
    </citation>
    <scope>NUCLEOTIDE SEQUENCE [LARGE SCALE GENOMIC DNA]</scope>
    <source>
        <strain evidence="2 3">CECT 9623</strain>
    </source>
</reference>
<comment type="caution">
    <text evidence="2">The sequence shown here is derived from an EMBL/GenBank/DDBJ whole genome shotgun (WGS) entry which is preliminary data.</text>
</comment>
<dbReference type="PANTHER" id="PTHR38590">
    <property type="entry name" value="BLL0828 PROTEIN"/>
    <property type="match status" value="1"/>
</dbReference>
<accession>A0ABM8UWJ9</accession>
<evidence type="ECO:0000259" key="1">
    <source>
        <dbReference type="Pfam" id="PF04480"/>
    </source>
</evidence>
<protein>
    <recommendedName>
        <fullName evidence="1">DUF559 domain-containing protein</fullName>
    </recommendedName>
</protein>
<dbReference type="Pfam" id="PF04480">
    <property type="entry name" value="DUF559"/>
    <property type="match status" value="1"/>
</dbReference>
<dbReference type="InterPro" id="IPR007569">
    <property type="entry name" value="DUF559"/>
</dbReference>
<evidence type="ECO:0000313" key="3">
    <source>
        <dbReference type="Proteomes" id="UP000679725"/>
    </source>
</evidence>
<sequence>MHYGAPPVLFARARQLRENETRAEKLLWERLSNKQLGVKFRRQHPFHLYIVDFYCHEAKLVIEVDGSIHLLDENVEYDRLRSELINDFDVQVVRFSNDDIYFRIDEVISAIREIVAGSQ</sequence>
<feature type="domain" description="DUF559" evidence="1">
    <location>
        <begin position="11"/>
        <end position="114"/>
    </location>
</feature>
<dbReference type="PANTHER" id="PTHR38590:SF1">
    <property type="entry name" value="BLL0828 PROTEIN"/>
    <property type="match status" value="1"/>
</dbReference>
<gene>
    <name evidence="2" type="ORF">DYBT9623_04692</name>
</gene>
<dbReference type="Proteomes" id="UP000679725">
    <property type="component" value="Unassembled WGS sequence"/>
</dbReference>